<evidence type="ECO:0000256" key="4">
    <source>
        <dbReference type="SAM" id="MobiDB-lite"/>
    </source>
</evidence>
<dbReference type="PANTHER" id="PTHR33154:SF33">
    <property type="entry name" value="TRANSCRIPTIONAL REPRESSOR SDPR"/>
    <property type="match status" value="1"/>
</dbReference>
<dbReference type="Pfam" id="PF12840">
    <property type="entry name" value="HTH_20"/>
    <property type="match status" value="1"/>
</dbReference>
<dbReference type="PANTHER" id="PTHR33154">
    <property type="entry name" value="TRANSCRIPTIONAL REGULATOR, ARSR FAMILY"/>
    <property type="match status" value="1"/>
</dbReference>
<dbReference type="InterPro" id="IPR036390">
    <property type="entry name" value="WH_DNA-bd_sf"/>
</dbReference>
<evidence type="ECO:0000259" key="5">
    <source>
        <dbReference type="PROSITE" id="PS50987"/>
    </source>
</evidence>
<reference evidence="6 7" key="1">
    <citation type="submission" date="2019-12" db="EMBL/GenBank/DDBJ databases">
        <title>Whole genome shotgun sequence of Streptomyces caniferus NBRC 15389.</title>
        <authorList>
            <person name="Ichikawa N."/>
            <person name="Kimura A."/>
            <person name="Kitahashi Y."/>
            <person name="Komaki H."/>
            <person name="Tamura T."/>
        </authorList>
    </citation>
    <scope>NUCLEOTIDE SEQUENCE [LARGE SCALE GENOMIC DNA]</scope>
    <source>
        <strain evidence="6 7">NBRC 15389</strain>
    </source>
</reference>
<dbReference type="SUPFAM" id="SSF46785">
    <property type="entry name" value="Winged helix' DNA-binding domain"/>
    <property type="match status" value="1"/>
</dbReference>
<dbReference type="Proteomes" id="UP000435837">
    <property type="component" value="Unassembled WGS sequence"/>
</dbReference>
<keyword evidence="2" id="KW-0238">DNA-binding</keyword>
<dbReference type="PRINTS" id="PR00778">
    <property type="entry name" value="HTHARSR"/>
</dbReference>
<dbReference type="Gene3D" id="1.10.10.10">
    <property type="entry name" value="Winged helix-like DNA-binding domain superfamily/Winged helix DNA-binding domain"/>
    <property type="match status" value="1"/>
</dbReference>
<evidence type="ECO:0000256" key="2">
    <source>
        <dbReference type="ARBA" id="ARBA00023125"/>
    </source>
</evidence>
<keyword evidence="1" id="KW-0805">Transcription regulation</keyword>
<feature type="region of interest" description="Disordered" evidence="4">
    <location>
        <begin position="1"/>
        <end position="65"/>
    </location>
</feature>
<evidence type="ECO:0000256" key="1">
    <source>
        <dbReference type="ARBA" id="ARBA00023015"/>
    </source>
</evidence>
<name>A0A640SF80_9ACTN</name>
<dbReference type="AlphaFoldDB" id="A0A640SF80"/>
<accession>A0A640SF80</accession>
<proteinExistence type="predicted"/>
<dbReference type="InterPro" id="IPR036388">
    <property type="entry name" value="WH-like_DNA-bd_sf"/>
</dbReference>
<protein>
    <recommendedName>
        <fullName evidence="5">HTH arsR-type domain-containing protein</fullName>
    </recommendedName>
</protein>
<keyword evidence="3" id="KW-0804">Transcription</keyword>
<sequence length="170" mass="16487">MRRGGGVGASPGGGPDGGGGAGRGSGVGEGSGGGSGVGQGSGPGAGSGVGQGSASGVGQDSGAGAGSDAVAEVFSALADPTRRRILDALAAHGEATATVLAAELPVSRQAIVKHLGVLDRAGLVAGHREGREARYRVIPERLGVTARWMDRVAAAWDTRLSAIKRLAEGE</sequence>
<dbReference type="InterPro" id="IPR011991">
    <property type="entry name" value="ArsR-like_HTH"/>
</dbReference>
<dbReference type="InterPro" id="IPR001845">
    <property type="entry name" value="HTH_ArsR_DNA-bd_dom"/>
</dbReference>
<dbReference type="NCBIfam" id="NF033788">
    <property type="entry name" value="HTH_metalloreg"/>
    <property type="match status" value="1"/>
</dbReference>
<evidence type="ECO:0000313" key="7">
    <source>
        <dbReference type="Proteomes" id="UP000435837"/>
    </source>
</evidence>
<dbReference type="PROSITE" id="PS50987">
    <property type="entry name" value="HTH_ARSR_2"/>
    <property type="match status" value="1"/>
</dbReference>
<comment type="caution">
    <text evidence="6">The sequence shown here is derived from an EMBL/GenBank/DDBJ whole genome shotgun (WGS) entry which is preliminary data.</text>
</comment>
<feature type="domain" description="HTH arsR-type" evidence="5">
    <location>
        <begin position="62"/>
        <end position="159"/>
    </location>
</feature>
<dbReference type="SMART" id="SM00418">
    <property type="entry name" value="HTH_ARSR"/>
    <property type="match status" value="1"/>
</dbReference>
<evidence type="ECO:0000313" key="6">
    <source>
        <dbReference type="EMBL" id="GFE09768.1"/>
    </source>
</evidence>
<dbReference type="CDD" id="cd00090">
    <property type="entry name" value="HTH_ARSR"/>
    <property type="match status" value="1"/>
</dbReference>
<organism evidence="6 7">
    <name type="scientific">Streptomyces caniferus</name>
    <dbReference type="NCBI Taxonomy" id="285557"/>
    <lineage>
        <taxon>Bacteria</taxon>
        <taxon>Bacillati</taxon>
        <taxon>Actinomycetota</taxon>
        <taxon>Actinomycetes</taxon>
        <taxon>Kitasatosporales</taxon>
        <taxon>Streptomycetaceae</taxon>
        <taxon>Streptomyces</taxon>
    </lineage>
</organism>
<dbReference type="InterPro" id="IPR051081">
    <property type="entry name" value="HTH_MetalResp_TranReg"/>
</dbReference>
<gene>
    <name evidence="6" type="ORF">Scani_60360</name>
</gene>
<dbReference type="GO" id="GO:0003677">
    <property type="term" value="F:DNA binding"/>
    <property type="evidence" value="ECO:0007669"/>
    <property type="project" value="UniProtKB-KW"/>
</dbReference>
<dbReference type="GO" id="GO:0003700">
    <property type="term" value="F:DNA-binding transcription factor activity"/>
    <property type="evidence" value="ECO:0007669"/>
    <property type="project" value="InterPro"/>
</dbReference>
<evidence type="ECO:0000256" key="3">
    <source>
        <dbReference type="ARBA" id="ARBA00023163"/>
    </source>
</evidence>
<dbReference type="EMBL" id="BLIN01000005">
    <property type="protein sequence ID" value="GFE09768.1"/>
    <property type="molecule type" value="Genomic_DNA"/>
</dbReference>